<dbReference type="InterPro" id="IPR036709">
    <property type="entry name" value="Autotransporte_beta_dom_sf"/>
</dbReference>
<dbReference type="EMBL" id="JAUOZS010000001">
    <property type="protein sequence ID" value="MDT8903184.1"/>
    <property type="molecule type" value="Genomic_DNA"/>
</dbReference>
<keyword evidence="5" id="KW-1185">Reference proteome</keyword>
<dbReference type="SUPFAM" id="SSF103515">
    <property type="entry name" value="Autotransporter"/>
    <property type="match status" value="1"/>
</dbReference>
<evidence type="ECO:0000259" key="3">
    <source>
        <dbReference type="PROSITE" id="PS51208"/>
    </source>
</evidence>
<dbReference type="Gene3D" id="2.40.128.130">
    <property type="entry name" value="Autotransporter beta-domain"/>
    <property type="match status" value="1"/>
</dbReference>
<evidence type="ECO:0000256" key="1">
    <source>
        <dbReference type="ARBA" id="ARBA00022729"/>
    </source>
</evidence>
<dbReference type="InterPro" id="IPR006315">
    <property type="entry name" value="OM_autotransptr_brl_dom"/>
</dbReference>
<evidence type="ECO:0000313" key="5">
    <source>
        <dbReference type="Proteomes" id="UP001254848"/>
    </source>
</evidence>
<sequence>MKKSEKRRLSRQQKVSALLAVVNALGSLAPLAVPAAASLAELPPSRRQEVDAAWQAGLARGGQILDSLLFSTACAAITLSSTATVVGTVNEGIVWIGGGQTLSVAGSGSVINAAGVAVDVNADQSTLTVYPGGKLSGATDGVSFNNVSSSTATLAGTVTGGVAGVGISGGAANVVTINGGTVTGGTYGIADSGTANVVNIAGGTVTGGTAALALTGASGQVNVTGNAAVAGVVLNGTANTMTVASGTVNGLAVGGNGNTVNVQSAGTVILAAGSNVGGTVNNSGAINLSGATGTFTLANLALSGGALTFSPGPTAGRRLNLSTLSGSGSFSLYTNLASGYADTITVTGTANGSHRLYITDTGGATGSGQIAKVVDLPGGSTATFTGGGDVGAYRYTVVKGSYLSASLDAEDYYFAYPGPSATSQAAMSLSAGTIIAWYGEMNEIKKRMGDLRMGSQSSDDVWARAYASKFTVKPGVSGDASLIMRGLEVGKDNPQSFTGGKKYTGFVLGKGRSDATYNAGGSGTTDSNYAGAYVSWLRDDGNFVDIIGKYNWFSNRFNTASDSGSYRNTGFGLSAEIGKRFDKGNGTYIEPAAELGALWAGKASYTTANGLPVDTPAAQSLQLRLGVTAGRSWKGADGATRQVYGKVSWVNEYKGESTTRVDGAAFDSNLKGHQWVTGIGFVEDKKHYQLFIDAEKSWGTAVSKEWGFNLGCRWKF</sequence>
<dbReference type="InterPro" id="IPR004899">
    <property type="entry name" value="Pertactin_central"/>
</dbReference>
<dbReference type="Pfam" id="PF03212">
    <property type="entry name" value="Pertactin"/>
    <property type="match status" value="1"/>
</dbReference>
<evidence type="ECO:0000313" key="4">
    <source>
        <dbReference type="EMBL" id="MDT8903184.1"/>
    </source>
</evidence>
<dbReference type="InterPro" id="IPR003991">
    <property type="entry name" value="Pertactin_virulence_factor"/>
</dbReference>
<dbReference type="PANTHER" id="PTHR35037">
    <property type="entry name" value="C-TERMINAL REGION OF AIDA-LIKE PROTEIN"/>
    <property type="match status" value="1"/>
</dbReference>
<dbReference type="Proteomes" id="UP001254848">
    <property type="component" value="Unassembled WGS sequence"/>
</dbReference>
<organism evidence="4 5">
    <name type="scientific">Anaeroselena agilis</name>
    <dbReference type="NCBI Taxonomy" id="3063788"/>
    <lineage>
        <taxon>Bacteria</taxon>
        <taxon>Bacillati</taxon>
        <taxon>Bacillota</taxon>
        <taxon>Negativicutes</taxon>
        <taxon>Acetonemataceae</taxon>
        <taxon>Anaeroselena</taxon>
    </lineage>
</organism>
<dbReference type="PROSITE" id="PS51208">
    <property type="entry name" value="AUTOTRANSPORTER"/>
    <property type="match status" value="1"/>
</dbReference>
<dbReference type="Gene3D" id="2.160.20.20">
    <property type="match status" value="1"/>
</dbReference>
<protein>
    <submittedName>
        <fullName evidence="4">Autotransporter outer membrane beta-barrel domain-containing protein</fullName>
    </submittedName>
</protein>
<dbReference type="SMART" id="SM00869">
    <property type="entry name" value="Autotransporter"/>
    <property type="match status" value="1"/>
</dbReference>
<name>A0ABU3P2C8_9FIRM</name>
<dbReference type="InterPro" id="IPR012332">
    <property type="entry name" value="Autotransporter_pectin_lyase_C"/>
</dbReference>
<dbReference type="PANTHER" id="PTHR35037:SF3">
    <property type="entry name" value="C-TERMINAL REGION OF AIDA-LIKE PROTEIN"/>
    <property type="match status" value="1"/>
</dbReference>
<accession>A0ABU3P2C8</accession>
<dbReference type="RefSeq" id="WP_413781643.1">
    <property type="nucleotide sequence ID" value="NZ_JAUOZS010000001.1"/>
</dbReference>
<dbReference type="InterPro" id="IPR051551">
    <property type="entry name" value="Autotransporter_adhesion"/>
</dbReference>
<feature type="domain" description="Autotransporter" evidence="3">
    <location>
        <begin position="454"/>
        <end position="716"/>
    </location>
</feature>
<dbReference type="InterPro" id="IPR005546">
    <property type="entry name" value="Autotransporte_beta"/>
</dbReference>
<feature type="signal peptide" evidence="2">
    <location>
        <begin position="1"/>
        <end position="32"/>
    </location>
</feature>
<feature type="chain" id="PRO_5045567761" evidence="2">
    <location>
        <begin position="33"/>
        <end position="716"/>
    </location>
</feature>
<dbReference type="PRINTS" id="PR01484">
    <property type="entry name" value="PRTACTNFAMLY"/>
</dbReference>
<evidence type="ECO:0000256" key="2">
    <source>
        <dbReference type="SAM" id="SignalP"/>
    </source>
</evidence>
<dbReference type="SUPFAM" id="SSF51126">
    <property type="entry name" value="Pectin lyase-like"/>
    <property type="match status" value="1"/>
</dbReference>
<proteinExistence type="predicted"/>
<reference evidence="4 5" key="1">
    <citation type="submission" date="2023-07" db="EMBL/GenBank/DDBJ databases">
        <title>The novel representative of Negativicutes class, Anaeroselena agilis gen. nov. sp. nov.</title>
        <authorList>
            <person name="Prokofeva M.I."/>
            <person name="Elcheninov A.G."/>
            <person name="Klyukina A."/>
            <person name="Kublanov I.V."/>
            <person name="Frolov E.N."/>
            <person name="Podosokorskaya O.A."/>
        </authorList>
    </citation>
    <scope>NUCLEOTIDE SEQUENCE [LARGE SCALE GENOMIC DNA]</scope>
    <source>
        <strain evidence="4 5">4137-cl</strain>
    </source>
</reference>
<keyword evidence="1 2" id="KW-0732">Signal</keyword>
<dbReference type="InterPro" id="IPR011050">
    <property type="entry name" value="Pectin_lyase_fold/virulence"/>
</dbReference>
<dbReference type="NCBIfam" id="TIGR01414">
    <property type="entry name" value="autotrans_barl"/>
    <property type="match status" value="1"/>
</dbReference>
<comment type="caution">
    <text evidence="4">The sequence shown here is derived from an EMBL/GenBank/DDBJ whole genome shotgun (WGS) entry which is preliminary data.</text>
</comment>
<gene>
    <name evidence="4" type="ORF">Q4T40_18265</name>
</gene>
<dbReference type="Pfam" id="PF03797">
    <property type="entry name" value="Autotransporter"/>
    <property type="match status" value="1"/>
</dbReference>